<dbReference type="InterPro" id="IPR017871">
    <property type="entry name" value="ABC_transporter-like_CS"/>
</dbReference>
<dbReference type="GO" id="GO:0098796">
    <property type="term" value="C:membrane protein complex"/>
    <property type="evidence" value="ECO:0007669"/>
    <property type="project" value="UniProtKB-ARBA"/>
</dbReference>
<feature type="domain" description="ABC transporter" evidence="4">
    <location>
        <begin position="17"/>
        <end position="233"/>
    </location>
</feature>
<reference evidence="6" key="1">
    <citation type="submission" date="2016-10" db="EMBL/GenBank/DDBJ databases">
        <authorList>
            <person name="Varghese N."/>
            <person name="Submissions S."/>
        </authorList>
    </citation>
    <scope>NUCLEOTIDE SEQUENCE [LARGE SCALE GENOMIC DNA]</scope>
    <source>
        <strain evidence="6">Mob M</strain>
    </source>
</reference>
<organism evidence="5 6">
    <name type="scientific">Methanolobus profundi</name>
    <dbReference type="NCBI Taxonomy" id="487685"/>
    <lineage>
        <taxon>Archaea</taxon>
        <taxon>Methanobacteriati</taxon>
        <taxon>Methanobacteriota</taxon>
        <taxon>Stenosarchaea group</taxon>
        <taxon>Methanomicrobia</taxon>
        <taxon>Methanosarcinales</taxon>
        <taxon>Methanosarcinaceae</taxon>
        <taxon>Methanolobus</taxon>
    </lineage>
</organism>
<evidence type="ECO:0000313" key="6">
    <source>
        <dbReference type="Proteomes" id="UP000198535"/>
    </source>
</evidence>
<dbReference type="GO" id="GO:0022857">
    <property type="term" value="F:transmembrane transporter activity"/>
    <property type="evidence" value="ECO:0007669"/>
    <property type="project" value="TreeGrafter"/>
</dbReference>
<dbReference type="InterPro" id="IPR017911">
    <property type="entry name" value="MacB-like_ATP-bd"/>
</dbReference>
<dbReference type="STRING" id="487685.SAMN04488696_2891"/>
<dbReference type="EMBL" id="FOUJ01000008">
    <property type="protein sequence ID" value="SFM92511.1"/>
    <property type="molecule type" value="Genomic_DNA"/>
</dbReference>
<dbReference type="InterPro" id="IPR003439">
    <property type="entry name" value="ABC_transporter-like_ATP-bd"/>
</dbReference>
<dbReference type="SMART" id="SM00382">
    <property type="entry name" value="AAA"/>
    <property type="match status" value="1"/>
</dbReference>
<protein>
    <submittedName>
        <fullName evidence="5">Putative ABC transport system ATP-binding protein</fullName>
    </submittedName>
</protein>
<dbReference type="InterPro" id="IPR003593">
    <property type="entry name" value="AAA+_ATPase"/>
</dbReference>
<dbReference type="Proteomes" id="UP000198535">
    <property type="component" value="Unassembled WGS sequence"/>
</dbReference>
<keyword evidence="2" id="KW-0547">Nucleotide-binding</keyword>
<evidence type="ECO:0000256" key="2">
    <source>
        <dbReference type="ARBA" id="ARBA00022741"/>
    </source>
</evidence>
<dbReference type="GO" id="GO:0016887">
    <property type="term" value="F:ATP hydrolysis activity"/>
    <property type="evidence" value="ECO:0007669"/>
    <property type="project" value="InterPro"/>
</dbReference>
<evidence type="ECO:0000259" key="4">
    <source>
        <dbReference type="PROSITE" id="PS50893"/>
    </source>
</evidence>
<dbReference type="SUPFAM" id="SSF52540">
    <property type="entry name" value="P-loop containing nucleoside triphosphate hydrolases"/>
    <property type="match status" value="1"/>
</dbReference>
<dbReference type="Pfam" id="PF00005">
    <property type="entry name" value="ABC_tran"/>
    <property type="match status" value="1"/>
</dbReference>
<dbReference type="PROSITE" id="PS00211">
    <property type="entry name" value="ABC_TRANSPORTER_1"/>
    <property type="match status" value="1"/>
</dbReference>
<dbReference type="PANTHER" id="PTHR24220:SF86">
    <property type="entry name" value="ABC TRANSPORTER ABCH.1"/>
    <property type="match status" value="1"/>
</dbReference>
<dbReference type="PANTHER" id="PTHR24220">
    <property type="entry name" value="IMPORT ATP-BINDING PROTEIN"/>
    <property type="match status" value="1"/>
</dbReference>
<evidence type="ECO:0000256" key="1">
    <source>
        <dbReference type="ARBA" id="ARBA00022448"/>
    </source>
</evidence>
<dbReference type="GO" id="GO:0005886">
    <property type="term" value="C:plasma membrane"/>
    <property type="evidence" value="ECO:0007669"/>
    <property type="project" value="TreeGrafter"/>
</dbReference>
<dbReference type="CDD" id="cd03255">
    <property type="entry name" value="ABC_MJ0796_LolCDE_FtsE"/>
    <property type="match status" value="1"/>
</dbReference>
<keyword evidence="1" id="KW-0813">Transport</keyword>
<dbReference type="RefSeq" id="WP_245748065.1">
    <property type="nucleotide sequence ID" value="NZ_FOUJ01000008.1"/>
</dbReference>
<dbReference type="FunFam" id="3.40.50.300:FF:000032">
    <property type="entry name" value="Export ABC transporter ATP-binding protein"/>
    <property type="match status" value="1"/>
</dbReference>
<proteinExistence type="predicted"/>
<dbReference type="PROSITE" id="PS50893">
    <property type="entry name" value="ABC_TRANSPORTER_2"/>
    <property type="match status" value="1"/>
</dbReference>
<dbReference type="GO" id="GO:0005524">
    <property type="term" value="F:ATP binding"/>
    <property type="evidence" value="ECO:0007669"/>
    <property type="project" value="UniProtKB-KW"/>
</dbReference>
<keyword evidence="3 5" id="KW-0067">ATP-binding</keyword>
<evidence type="ECO:0000313" key="5">
    <source>
        <dbReference type="EMBL" id="SFM92511.1"/>
    </source>
</evidence>
<dbReference type="InterPro" id="IPR015854">
    <property type="entry name" value="ABC_transpr_LolD-like"/>
</dbReference>
<name>A0A1I4UU91_9EURY</name>
<keyword evidence="6" id="KW-1185">Reference proteome</keyword>
<evidence type="ECO:0000256" key="3">
    <source>
        <dbReference type="ARBA" id="ARBA00022840"/>
    </source>
</evidence>
<sequence>MSDENNVIGQVHEQDMIRVTDVTKNYSLGSGEVEVLHGINMSVKKGEFVSIMGQSGSGKTTLMNLIGMLDSPTDGSISINGTEITGRSQKELVQMRRKTAGFIFQQFHLIPSLTAYENVALPLVFAGEKDEGAVAKAMEKVGLHHRMHHRPSEMSGGEQQRVAIARAVVMQPQILLADEPTGALDAVTGAKIMSLLKSLAGEMTVIMVTHNRELADHSDRIIELQDGYVKISI</sequence>
<dbReference type="Gene3D" id="3.40.50.300">
    <property type="entry name" value="P-loop containing nucleotide triphosphate hydrolases"/>
    <property type="match status" value="1"/>
</dbReference>
<dbReference type="InterPro" id="IPR027417">
    <property type="entry name" value="P-loop_NTPase"/>
</dbReference>
<dbReference type="AlphaFoldDB" id="A0A1I4UU91"/>
<gene>
    <name evidence="5" type="ORF">SAMN04488696_2891</name>
</gene>
<accession>A0A1I4UU91</accession>